<keyword evidence="2" id="KW-1185">Reference proteome</keyword>
<dbReference type="AlphaFoldDB" id="A0A822YT08"/>
<gene>
    <name evidence="1" type="ORF">HUJ06_006422</name>
</gene>
<organism evidence="1 2">
    <name type="scientific">Nelumbo nucifera</name>
    <name type="common">Sacred lotus</name>
    <dbReference type="NCBI Taxonomy" id="4432"/>
    <lineage>
        <taxon>Eukaryota</taxon>
        <taxon>Viridiplantae</taxon>
        <taxon>Streptophyta</taxon>
        <taxon>Embryophyta</taxon>
        <taxon>Tracheophyta</taxon>
        <taxon>Spermatophyta</taxon>
        <taxon>Magnoliopsida</taxon>
        <taxon>Proteales</taxon>
        <taxon>Nelumbonaceae</taxon>
        <taxon>Nelumbo</taxon>
    </lineage>
</organism>
<name>A0A822YT08_NELNU</name>
<dbReference type="Proteomes" id="UP000607653">
    <property type="component" value="Unassembled WGS sequence"/>
</dbReference>
<evidence type="ECO:0000313" key="2">
    <source>
        <dbReference type="Proteomes" id="UP000607653"/>
    </source>
</evidence>
<comment type="caution">
    <text evidence="1">The sequence shown here is derived from an EMBL/GenBank/DDBJ whole genome shotgun (WGS) entry which is preliminary data.</text>
</comment>
<sequence length="63" mass="7220">MNLQASLYSPGTPSFTKPRNRFRHVILAKVEPSEKSVEITRKLNQEHISVLIKESLLLLSKFV</sequence>
<evidence type="ECO:0000313" key="1">
    <source>
        <dbReference type="EMBL" id="DAD35782.1"/>
    </source>
</evidence>
<proteinExistence type="predicted"/>
<protein>
    <submittedName>
        <fullName evidence="1">Uncharacterized protein</fullName>
    </submittedName>
</protein>
<reference evidence="1 2" key="1">
    <citation type="journal article" date="2020" name="Mol. Biol. Evol.">
        <title>Distinct Expression and Methylation Patterns for Genes with Different Fates following a Single Whole-Genome Duplication in Flowering Plants.</title>
        <authorList>
            <person name="Shi T."/>
            <person name="Rahmani R.S."/>
            <person name="Gugger P.F."/>
            <person name="Wang M."/>
            <person name="Li H."/>
            <person name="Zhang Y."/>
            <person name="Li Z."/>
            <person name="Wang Q."/>
            <person name="Van de Peer Y."/>
            <person name="Marchal K."/>
            <person name="Chen J."/>
        </authorList>
    </citation>
    <scope>NUCLEOTIDE SEQUENCE [LARGE SCALE GENOMIC DNA]</scope>
    <source>
        <tissue evidence="1">Leaf</tissue>
    </source>
</reference>
<dbReference type="EMBL" id="DUZY01000004">
    <property type="protein sequence ID" value="DAD35782.1"/>
    <property type="molecule type" value="Genomic_DNA"/>
</dbReference>
<accession>A0A822YT08</accession>